<evidence type="ECO:0000313" key="4">
    <source>
        <dbReference type="Proteomes" id="UP000297737"/>
    </source>
</evidence>
<feature type="domain" description="Amidohydrolase 3" evidence="2">
    <location>
        <begin position="76"/>
        <end position="568"/>
    </location>
</feature>
<name>A0A4Y9ESC7_9SPHN</name>
<dbReference type="PANTHER" id="PTHR22642:SF2">
    <property type="entry name" value="PROTEIN LONG AFTER FAR-RED 3"/>
    <property type="match status" value="1"/>
</dbReference>
<dbReference type="SUPFAM" id="SSF51556">
    <property type="entry name" value="Metallo-dependent hydrolases"/>
    <property type="match status" value="1"/>
</dbReference>
<organism evidence="3 4">
    <name type="scientific">Glacieibacterium arshaanense</name>
    <dbReference type="NCBI Taxonomy" id="2511025"/>
    <lineage>
        <taxon>Bacteria</taxon>
        <taxon>Pseudomonadati</taxon>
        <taxon>Pseudomonadota</taxon>
        <taxon>Alphaproteobacteria</taxon>
        <taxon>Sphingomonadales</taxon>
        <taxon>Sphingosinicellaceae</taxon>
        <taxon>Glacieibacterium</taxon>
    </lineage>
</organism>
<evidence type="ECO:0000259" key="2">
    <source>
        <dbReference type="Pfam" id="PF07969"/>
    </source>
</evidence>
<dbReference type="InterPro" id="IPR032466">
    <property type="entry name" value="Metal_Hydrolase"/>
</dbReference>
<keyword evidence="1" id="KW-0732">Signal</keyword>
<dbReference type="Gene3D" id="3.10.310.70">
    <property type="match status" value="1"/>
</dbReference>
<feature type="chain" id="PRO_5021467980" evidence="1">
    <location>
        <begin position="23"/>
        <end position="571"/>
    </location>
</feature>
<dbReference type="GO" id="GO:0016810">
    <property type="term" value="F:hydrolase activity, acting on carbon-nitrogen (but not peptide) bonds"/>
    <property type="evidence" value="ECO:0007669"/>
    <property type="project" value="InterPro"/>
</dbReference>
<feature type="signal peptide" evidence="1">
    <location>
        <begin position="1"/>
        <end position="22"/>
    </location>
</feature>
<dbReference type="SUPFAM" id="SSF51338">
    <property type="entry name" value="Composite domain of metallo-dependent hydrolases"/>
    <property type="match status" value="1"/>
</dbReference>
<gene>
    <name evidence="3" type="ORF">EUV02_05110</name>
</gene>
<evidence type="ECO:0000256" key="1">
    <source>
        <dbReference type="SAM" id="SignalP"/>
    </source>
</evidence>
<evidence type="ECO:0000313" key="3">
    <source>
        <dbReference type="EMBL" id="TFU06372.1"/>
    </source>
</evidence>
<comment type="caution">
    <text evidence="3">The sequence shown here is derived from an EMBL/GenBank/DDBJ whole genome shotgun (WGS) entry which is preliminary data.</text>
</comment>
<sequence>MNKFSLALVSALAISAATPALSAAPDAAPDVIYYNGKIVTLDPARSTAAAVAVKDGMFQQVGSTEAMRKLAGASTQLVDLNGKLVVPGLVDGHTHPMETIMMKDTWVDARYPGTPSVKQALANIAAWMKNTPKGKWVFVACVSASQNKFAEKRLPSKAELDAVAPDNPVVVANGAHMAVANSMALRLLGVSSTNTALKGGGRALLGKDGQPDGTLTDAMGAVPTTPTVAELQSYYASGIQDFWKPYGFTSVLAITPAAALPVLQAVAKTAKPDIRLTVSVWAAPDGEGLPANLDGFKMPAGVDPAYYRFAAIKAWADGENDARTGYMYEEYKGHFDTDPPGNKGSLVTPPAQARHFADLANSNNVISMLHCSGDRATDICLDAYEGEVGARSRATMMRIEHFGMFQLTDKQLKRAVALKPQGLFISVQPTWLLDLVKADQENMGEKLTKTGFKFRSMIDAGLEPAAGTDLTGIYLANINPFLAIYASVTRNSDAGIFEKQEAVSVTEALKMWTIWSAKAIGEGASKGSIEPGKYADMAVLSDDIFTIPAESLKDVSVLKTIVGGRVVYATK</sequence>
<dbReference type="InterPro" id="IPR011059">
    <property type="entry name" value="Metal-dep_hydrolase_composite"/>
</dbReference>
<dbReference type="Pfam" id="PF07969">
    <property type="entry name" value="Amidohydro_3"/>
    <property type="match status" value="1"/>
</dbReference>
<dbReference type="RefSeq" id="WP_135245095.1">
    <property type="nucleotide sequence ID" value="NZ_SIHO01000001.1"/>
</dbReference>
<dbReference type="InterPro" id="IPR013108">
    <property type="entry name" value="Amidohydro_3"/>
</dbReference>
<dbReference type="CDD" id="cd01300">
    <property type="entry name" value="YtcJ_like"/>
    <property type="match status" value="1"/>
</dbReference>
<dbReference type="InterPro" id="IPR033932">
    <property type="entry name" value="YtcJ-like"/>
</dbReference>
<reference evidence="3 4" key="1">
    <citation type="submission" date="2019-02" db="EMBL/GenBank/DDBJ databases">
        <title>Polymorphobacter sp. isolated from the lake at the Tibet of China.</title>
        <authorList>
            <person name="Li A."/>
        </authorList>
    </citation>
    <scope>NUCLEOTIDE SEQUENCE [LARGE SCALE GENOMIC DNA]</scope>
    <source>
        <strain evidence="3 4">DJ1R-1</strain>
    </source>
</reference>
<dbReference type="OrthoDB" id="9811399at2"/>
<keyword evidence="3" id="KW-0378">Hydrolase</keyword>
<dbReference type="Gene3D" id="3.20.20.140">
    <property type="entry name" value="Metal-dependent hydrolases"/>
    <property type="match status" value="1"/>
</dbReference>
<dbReference type="PANTHER" id="PTHR22642">
    <property type="entry name" value="IMIDAZOLONEPROPIONASE"/>
    <property type="match status" value="1"/>
</dbReference>
<proteinExistence type="predicted"/>
<keyword evidence="4" id="KW-1185">Reference proteome</keyword>
<dbReference type="EMBL" id="SIHO01000001">
    <property type="protein sequence ID" value="TFU06372.1"/>
    <property type="molecule type" value="Genomic_DNA"/>
</dbReference>
<dbReference type="AlphaFoldDB" id="A0A4Y9ESC7"/>
<accession>A0A4Y9ESC7</accession>
<protein>
    <submittedName>
        <fullName evidence="3">Amidohydrolase</fullName>
    </submittedName>
</protein>
<dbReference type="Gene3D" id="2.30.40.10">
    <property type="entry name" value="Urease, subunit C, domain 1"/>
    <property type="match status" value="1"/>
</dbReference>
<dbReference type="Proteomes" id="UP000297737">
    <property type="component" value="Unassembled WGS sequence"/>
</dbReference>